<feature type="region of interest" description="Disordered" evidence="2">
    <location>
        <begin position="604"/>
        <end position="702"/>
    </location>
</feature>
<gene>
    <name evidence="3" type="ORF">BRENAR_LOCUS2179</name>
</gene>
<dbReference type="GO" id="GO:0051285">
    <property type="term" value="C:cell cortex of cell tip"/>
    <property type="evidence" value="ECO:0007669"/>
    <property type="project" value="TreeGrafter"/>
</dbReference>
<feature type="region of interest" description="Disordered" evidence="2">
    <location>
        <begin position="1"/>
        <end position="71"/>
    </location>
</feature>
<proteinExistence type="predicted"/>
<dbReference type="Gene3D" id="2.120.10.80">
    <property type="entry name" value="Kelch-type beta propeller"/>
    <property type="match status" value="2"/>
</dbReference>
<dbReference type="GO" id="GO:0061245">
    <property type="term" value="P:establishment or maintenance of bipolar cell polarity"/>
    <property type="evidence" value="ECO:0007669"/>
    <property type="project" value="TreeGrafter"/>
</dbReference>
<reference evidence="3 4" key="1">
    <citation type="submission" date="2018-12" db="EMBL/GenBank/DDBJ databases">
        <authorList>
            <person name="Tiukova I."/>
            <person name="Dainat J."/>
        </authorList>
    </citation>
    <scope>NUCLEOTIDE SEQUENCE [LARGE SCALE GENOMIC DNA]</scope>
</reference>
<feature type="compositionally biased region" description="Polar residues" evidence="2">
    <location>
        <begin position="649"/>
        <end position="661"/>
    </location>
</feature>
<keyword evidence="1" id="KW-0175">Coiled coil</keyword>
<evidence type="ECO:0000313" key="3">
    <source>
        <dbReference type="EMBL" id="VEU21446.1"/>
    </source>
</evidence>
<feature type="coiled-coil region" evidence="1">
    <location>
        <begin position="1021"/>
        <end position="1048"/>
    </location>
</feature>
<feature type="coiled-coil region" evidence="1">
    <location>
        <begin position="1091"/>
        <end position="1118"/>
    </location>
</feature>
<dbReference type="PANTHER" id="PTHR23244">
    <property type="entry name" value="KELCH REPEAT DOMAIN"/>
    <property type="match status" value="1"/>
</dbReference>
<feature type="compositionally biased region" description="Polar residues" evidence="2">
    <location>
        <begin position="801"/>
        <end position="810"/>
    </location>
</feature>
<dbReference type="SUPFAM" id="SSF117281">
    <property type="entry name" value="Kelch motif"/>
    <property type="match status" value="1"/>
</dbReference>
<dbReference type="AlphaFoldDB" id="A0A448YKN0"/>
<feature type="region of interest" description="Disordered" evidence="2">
    <location>
        <begin position="759"/>
        <end position="811"/>
    </location>
</feature>
<dbReference type="FunCoup" id="A0A448YKN0">
    <property type="interactions" value="549"/>
</dbReference>
<feature type="compositionally biased region" description="Low complexity" evidence="2">
    <location>
        <begin position="14"/>
        <end position="25"/>
    </location>
</feature>
<evidence type="ECO:0000313" key="4">
    <source>
        <dbReference type="Proteomes" id="UP000290900"/>
    </source>
</evidence>
<feature type="region of interest" description="Disordered" evidence="2">
    <location>
        <begin position="497"/>
        <end position="538"/>
    </location>
</feature>
<accession>A0A448YKN0</accession>
<dbReference type="Proteomes" id="UP000290900">
    <property type="component" value="Unassembled WGS sequence"/>
</dbReference>
<organism evidence="3 4">
    <name type="scientific">Brettanomyces naardenensis</name>
    <name type="common">Yeast</name>
    <dbReference type="NCBI Taxonomy" id="13370"/>
    <lineage>
        <taxon>Eukaryota</taxon>
        <taxon>Fungi</taxon>
        <taxon>Dikarya</taxon>
        <taxon>Ascomycota</taxon>
        <taxon>Saccharomycotina</taxon>
        <taxon>Pichiomycetes</taxon>
        <taxon>Pichiales</taxon>
        <taxon>Pichiaceae</taxon>
        <taxon>Brettanomyces</taxon>
    </lineage>
</organism>
<name>A0A448YKN0_BRENA</name>
<dbReference type="PANTHER" id="PTHR23244:SF456">
    <property type="entry name" value="MULTIPLE EPIDERMAL GROWTH FACTOR-LIKE DOMAINS PROTEIN 8"/>
    <property type="match status" value="1"/>
</dbReference>
<feature type="compositionally biased region" description="Basic and acidic residues" evidence="2">
    <location>
        <begin position="788"/>
        <end position="797"/>
    </location>
</feature>
<feature type="compositionally biased region" description="Polar residues" evidence="2">
    <location>
        <begin position="504"/>
        <end position="514"/>
    </location>
</feature>
<sequence>MATPQMQTPQFPYRSPQLPSGLQQQQRDEESIGGPEMNTVPSGPPGPLGSLVSSGSSTPRAHRESQPLDESKLAEQAELKQKLAKTPWRKKRLYNSPFPRFSHAASATTSDSGALYLMGGLCGKNVFGDMWVIEPVKREDGAIAEDAYPYIASPIDNFDRMPAPRIGHACVMIGNAFIVFAGDTVTNSTQVLDNRLYFFNITSQKWTVTAPKGPRPAGRYGHQIAVLNFEVPHQPGRWLSYLYVFGGQLEDDYYADIWKFDLTNFRNPDTHWVKIAPHDSGTGFSPPPLADHTMTAFENKIYVYGGTDGHRLYNDLLCFDPLKEEWSKCPLHGSGRPPALQDHAATLYQNLLFIYGGKLEDEEPSSDLYVIDLKNFSCWKIISQLPYNPGARSGHSITVDVANEKLLIMGGDRPDRDFDGVYEDSSYVLDENPFNYPRSVIYEFNLQLLPKFMERSRSSRGSLTDGQLPELTRSPETIGESEFASAKSVVQDLDSPTGFHNVRVSPNSLTTSEPQFMDAKEDSKEQYPEDVPVPATPDNTVTVSKDVNANEAAIPAAIAAESTMISEHEVHNLVSSTPKSAEVIPQAINSQPEVSEVIDRDEKFANPLQTPIDSEYGPEVKTPERAPERPVMVQKSPERPMPTEPRSLEPTQSPSKSTGMHSNRTSSSGRTMSSMSNSAGRKDVMEASFSSANSAPDDGTKIQSMAAMLRSLKQEMQERVAQANDRIVQLEEEKDRAYLELDNFRKEAGRQNIAEVQLQSKEQEQLQRESGLTGTGDKSTEALGEVAPQKKELEGAKGTELNGNGSNQLTTKDRVRYENQILQLTSEKETFEQKLTGMDSYIKGEISKLNGLNGIIKSQQESISKLQSQIVGETELKKQMTELKSRNESIELELQEFKALYSPSSTTGMANGEKGIEDGVEANINPVQTLTDNVDKLLDAWSATPVSEIAEKSIAGSDALESQKDATVKRLQAQVDELLDFNKSEEDGLKSQLSVEEKKRKELESSYKQSVSSLNNTHRALAMSQTEIESLRDSIKKLNSELEDLKLKKRIPSGAVRSPSASHTSDLVADKDGEQDIGDNSEIEARYGFKIRDLEADLFIATQERDKLREELIALKKKMYNSPSLSAPSKQI</sequence>
<feature type="coiled-coil region" evidence="1">
    <location>
        <begin position="873"/>
        <end position="900"/>
    </location>
</feature>
<dbReference type="EMBL" id="CAACVR010000012">
    <property type="protein sequence ID" value="VEU21446.1"/>
    <property type="molecule type" value="Genomic_DNA"/>
</dbReference>
<dbReference type="InterPro" id="IPR015915">
    <property type="entry name" value="Kelch-typ_b-propeller"/>
</dbReference>
<evidence type="ECO:0000256" key="1">
    <source>
        <dbReference type="SAM" id="Coils"/>
    </source>
</evidence>
<dbReference type="OrthoDB" id="45365at2759"/>
<feature type="compositionally biased region" description="Basic and acidic residues" evidence="2">
    <location>
        <begin position="61"/>
        <end position="71"/>
    </location>
</feature>
<protein>
    <submittedName>
        <fullName evidence="3">DEKNAAC102725</fullName>
    </submittedName>
</protein>
<feature type="compositionally biased region" description="Low complexity" evidence="2">
    <location>
        <begin position="662"/>
        <end position="678"/>
    </location>
</feature>
<keyword evidence="4" id="KW-1185">Reference proteome</keyword>
<dbReference type="Pfam" id="PF24681">
    <property type="entry name" value="Kelch_KLHDC2_KLHL20_DRC7"/>
    <property type="match status" value="1"/>
</dbReference>
<dbReference type="STRING" id="13370.A0A448YKN0"/>
<dbReference type="InParanoid" id="A0A448YKN0"/>
<feature type="compositionally biased region" description="Basic and acidic residues" evidence="2">
    <location>
        <begin position="518"/>
        <end position="527"/>
    </location>
</feature>
<evidence type="ECO:0000256" key="2">
    <source>
        <dbReference type="SAM" id="MobiDB-lite"/>
    </source>
</evidence>
<feature type="region of interest" description="Disordered" evidence="2">
    <location>
        <begin position="1053"/>
        <end position="1080"/>
    </location>
</feature>
<feature type="compositionally biased region" description="Polar residues" evidence="2">
    <location>
        <begin position="1"/>
        <end position="10"/>
    </location>
</feature>
<feature type="compositionally biased region" description="Low complexity" evidence="2">
    <location>
        <begin position="48"/>
        <end position="59"/>
    </location>
</feature>
<feature type="coiled-coil region" evidence="1">
    <location>
        <begin position="706"/>
        <end position="747"/>
    </location>
</feature>